<dbReference type="InterPro" id="IPR050309">
    <property type="entry name" value="Type-B_Carboxylest/Lipase"/>
</dbReference>
<keyword evidence="2 3" id="KW-0378">Hydrolase</keyword>
<dbReference type="PROSITE" id="PS00941">
    <property type="entry name" value="CARBOXYLESTERASE_B_2"/>
    <property type="match status" value="1"/>
</dbReference>
<dbReference type="Pfam" id="PF00135">
    <property type="entry name" value="COesterase"/>
    <property type="match status" value="1"/>
</dbReference>
<dbReference type="InterPro" id="IPR019819">
    <property type="entry name" value="Carboxylesterase_B_CS"/>
</dbReference>
<dbReference type="EMBL" id="CACVBS010000035">
    <property type="protein sequence ID" value="CAA7262326.1"/>
    <property type="molecule type" value="Genomic_DNA"/>
</dbReference>
<dbReference type="SUPFAM" id="SSF53474">
    <property type="entry name" value="alpha/beta-Hydrolases"/>
    <property type="match status" value="1"/>
</dbReference>
<comment type="caution">
    <text evidence="5">The sequence shown here is derived from an EMBL/GenBank/DDBJ whole genome shotgun (WGS) entry which is preliminary data.</text>
</comment>
<proteinExistence type="inferred from homology"/>
<dbReference type="InterPro" id="IPR019826">
    <property type="entry name" value="Carboxylesterase_B_AS"/>
</dbReference>
<reference evidence="5 6" key="1">
    <citation type="submission" date="2020-01" db="EMBL/GenBank/DDBJ databases">
        <authorList>
            <person name="Gupta K D."/>
        </authorList>
    </citation>
    <scope>NUCLEOTIDE SEQUENCE [LARGE SCALE GENOMIC DNA]</scope>
</reference>
<sequence length="549" mass="59974">MVFKGLVLQAIFALLTTLQSSATTLVKLSYGSFEGKTSENLVEFLGIPFASPPVGPLRFAAPVKPKAFHGTRQATSFAPACPQQAIMPLPLFPPTSVPPANISEDCLYLNIIKPAKIVPGKKLPVIFYIFGGAFEIGDTTQVHGDSLVNRSLDLGEPIIYVAASYRVNAFGFLGGKEVQAAGLGNVGLLDQRFALEWVQKHIGAFGGDPKKVTIWGISAGAVSVALHMLQNEGSTQGLFRAGAMQSGSPIRLPGILRQQKYFDSLVADTNCTASTDRLKCLRDAPFDQLMAAINRTPNFLSYESLNLAWQPMVDGKLIVRDPLVSLQQGKYAKIPFISGENEDEGTLFSLSTTNITTNAEYLEYMKSNYFPNLAHEDLPTLESVYPDDVTQGSPFNTGSANALTPQYKRLAAVQGDLEFQAPRRFFSRITSKTQPVYGFRYTRTSQPALLGVRHGADRDEFVGEGANPEFIGTDALIYLTCNGDPNPPEGSKSLLRNVKWEPYSSSLDQPPLLTFVDGESRVNITFDTHRSEAMELLTRLSLNEIVKPF</sequence>
<dbReference type="EC" id="3.1.1.-" evidence="3"/>
<gene>
    <name evidence="5" type="ORF">AAE3_LOCUS4594</name>
</gene>
<dbReference type="InterPro" id="IPR002018">
    <property type="entry name" value="CarbesteraseB"/>
</dbReference>
<feature type="chain" id="PRO_5035959135" description="Carboxylic ester hydrolase" evidence="3">
    <location>
        <begin position="23"/>
        <end position="549"/>
    </location>
</feature>
<dbReference type="GO" id="GO:0016787">
    <property type="term" value="F:hydrolase activity"/>
    <property type="evidence" value="ECO:0007669"/>
    <property type="project" value="UniProtKB-KW"/>
</dbReference>
<name>A0A8S0W9J5_CYCAE</name>
<evidence type="ECO:0000313" key="5">
    <source>
        <dbReference type="EMBL" id="CAA7262326.1"/>
    </source>
</evidence>
<organism evidence="5 6">
    <name type="scientific">Cyclocybe aegerita</name>
    <name type="common">Black poplar mushroom</name>
    <name type="synonym">Agrocybe aegerita</name>
    <dbReference type="NCBI Taxonomy" id="1973307"/>
    <lineage>
        <taxon>Eukaryota</taxon>
        <taxon>Fungi</taxon>
        <taxon>Dikarya</taxon>
        <taxon>Basidiomycota</taxon>
        <taxon>Agaricomycotina</taxon>
        <taxon>Agaricomycetes</taxon>
        <taxon>Agaricomycetidae</taxon>
        <taxon>Agaricales</taxon>
        <taxon>Agaricineae</taxon>
        <taxon>Bolbitiaceae</taxon>
        <taxon>Cyclocybe</taxon>
    </lineage>
</organism>
<evidence type="ECO:0000313" key="6">
    <source>
        <dbReference type="Proteomes" id="UP000467700"/>
    </source>
</evidence>
<evidence type="ECO:0000256" key="3">
    <source>
        <dbReference type="RuleBase" id="RU361235"/>
    </source>
</evidence>
<dbReference type="InterPro" id="IPR029058">
    <property type="entry name" value="AB_hydrolase_fold"/>
</dbReference>
<keyword evidence="6" id="KW-1185">Reference proteome</keyword>
<evidence type="ECO:0000259" key="4">
    <source>
        <dbReference type="Pfam" id="PF00135"/>
    </source>
</evidence>
<evidence type="ECO:0000256" key="1">
    <source>
        <dbReference type="ARBA" id="ARBA00005964"/>
    </source>
</evidence>
<feature type="signal peptide" evidence="3">
    <location>
        <begin position="1"/>
        <end position="22"/>
    </location>
</feature>
<dbReference type="PROSITE" id="PS00122">
    <property type="entry name" value="CARBOXYLESTERASE_B_1"/>
    <property type="match status" value="1"/>
</dbReference>
<dbReference type="AlphaFoldDB" id="A0A8S0W9J5"/>
<dbReference type="Proteomes" id="UP000467700">
    <property type="component" value="Unassembled WGS sequence"/>
</dbReference>
<dbReference type="OrthoDB" id="408631at2759"/>
<dbReference type="PANTHER" id="PTHR11559">
    <property type="entry name" value="CARBOXYLESTERASE"/>
    <property type="match status" value="1"/>
</dbReference>
<protein>
    <recommendedName>
        <fullName evidence="3">Carboxylic ester hydrolase</fullName>
        <ecNumber evidence="3">3.1.1.-</ecNumber>
    </recommendedName>
</protein>
<keyword evidence="3" id="KW-0732">Signal</keyword>
<dbReference type="Gene3D" id="3.40.50.1820">
    <property type="entry name" value="alpha/beta hydrolase"/>
    <property type="match status" value="1"/>
</dbReference>
<evidence type="ECO:0000256" key="2">
    <source>
        <dbReference type="ARBA" id="ARBA00022801"/>
    </source>
</evidence>
<feature type="domain" description="Carboxylesterase type B" evidence="4">
    <location>
        <begin position="24"/>
        <end position="457"/>
    </location>
</feature>
<accession>A0A8S0W9J5</accession>
<comment type="similarity">
    <text evidence="1 3">Belongs to the type-B carboxylesterase/lipase family.</text>
</comment>